<feature type="signal peptide" evidence="2">
    <location>
        <begin position="1"/>
        <end position="17"/>
    </location>
</feature>
<gene>
    <name evidence="4" type="primary">bamD</name>
    <name evidence="4" type="ORF">HCR_18190</name>
</gene>
<dbReference type="PROSITE" id="PS51257">
    <property type="entry name" value="PROKAR_LIPOPROTEIN"/>
    <property type="match status" value="1"/>
</dbReference>
<dbReference type="Proteomes" id="UP001321445">
    <property type="component" value="Chromosome"/>
</dbReference>
<keyword evidence="5" id="KW-1185">Reference proteome</keyword>
<dbReference type="InterPro" id="IPR039565">
    <property type="entry name" value="BamD-like"/>
</dbReference>
<feature type="domain" description="Outer membrane lipoprotein BamD-like" evidence="3">
    <location>
        <begin position="34"/>
        <end position="185"/>
    </location>
</feature>
<dbReference type="RefSeq" id="WP_286336457.1">
    <property type="nucleotide sequence ID" value="NZ_AP027370.1"/>
</dbReference>
<accession>A0ABM8FNV7</accession>
<dbReference type="EMBL" id="AP027370">
    <property type="protein sequence ID" value="BDY13507.1"/>
    <property type="molecule type" value="Genomic_DNA"/>
</dbReference>
<evidence type="ECO:0000256" key="1">
    <source>
        <dbReference type="ARBA" id="ARBA00022729"/>
    </source>
</evidence>
<reference evidence="4 5" key="1">
    <citation type="submission" date="2023-03" db="EMBL/GenBank/DDBJ databases">
        <title>Description of Hydrogenimonas sp. ISO32.</title>
        <authorList>
            <person name="Mino S."/>
            <person name="Fukazawa S."/>
            <person name="Sawabe T."/>
        </authorList>
    </citation>
    <scope>NUCLEOTIDE SEQUENCE [LARGE SCALE GENOMIC DNA]</scope>
    <source>
        <strain evidence="4 5">ISO32</strain>
    </source>
</reference>
<evidence type="ECO:0000256" key="2">
    <source>
        <dbReference type="SAM" id="SignalP"/>
    </source>
</evidence>
<organism evidence="4 5">
    <name type="scientific">Hydrogenimonas cancrithermarum</name>
    <dbReference type="NCBI Taxonomy" id="2993563"/>
    <lineage>
        <taxon>Bacteria</taxon>
        <taxon>Pseudomonadati</taxon>
        <taxon>Campylobacterota</taxon>
        <taxon>Epsilonproteobacteria</taxon>
        <taxon>Campylobacterales</taxon>
        <taxon>Hydrogenimonadaceae</taxon>
        <taxon>Hydrogenimonas</taxon>
    </lineage>
</organism>
<protein>
    <submittedName>
        <fullName evidence="4">Outer membrane protein assembly factor BamD</fullName>
    </submittedName>
</protein>
<dbReference type="Gene3D" id="1.25.40.10">
    <property type="entry name" value="Tetratricopeptide repeat domain"/>
    <property type="match status" value="1"/>
</dbReference>
<sequence>MYRIALHAALAVMLTLAVGGCGSKNKEEYEKPALYWYQKMMKSAAAGNLEKADDYFTSLESEHIGSPLIPQAMIILMQAHMDNEEYLLANFYLDEYMKRYGSFKNRQFAEFIQIKAAFYGLKSPQRDQKLVSDTLKKARGYIAKYTKGEYTPMVETIEVRLEMTQYLMNESIASLYERRNKPKAAQIYRARNERSWLKKEDIVPPAKGWLGWLFD</sequence>
<dbReference type="Pfam" id="PF13525">
    <property type="entry name" value="YfiO"/>
    <property type="match status" value="1"/>
</dbReference>
<name>A0ABM8FNV7_9BACT</name>
<proteinExistence type="predicted"/>
<evidence type="ECO:0000313" key="4">
    <source>
        <dbReference type="EMBL" id="BDY13507.1"/>
    </source>
</evidence>
<evidence type="ECO:0000259" key="3">
    <source>
        <dbReference type="Pfam" id="PF13525"/>
    </source>
</evidence>
<dbReference type="InterPro" id="IPR011990">
    <property type="entry name" value="TPR-like_helical_dom_sf"/>
</dbReference>
<feature type="chain" id="PRO_5046372407" evidence="2">
    <location>
        <begin position="18"/>
        <end position="215"/>
    </location>
</feature>
<evidence type="ECO:0000313" key="5">
    <source>
        <dbReference type="Proteomes" id="UP001321445"/>
    </source>
</evidence>
<keyword evidence="1 2" id="KW-0732">Signal</keyword>